<dbReference type="CDD" id="cd21383">
    <property type="entry name" value="GAT_GGA_Tom1-like"/>
    <property type="match status" value="1"/>
</dbReference>
<dbReference type="SUPFAM" id="SSF48464">
    <property type="entry name" value="ENTH/VHS domain"/>
    <property type="match status" value="1"/>
</dbReference>
<dbReference type="SUPFAM" id="SSF89009">
    <property type="entry name" value="GAT-like domain"/>
    <property type="match status" value="1"/>
</dbReference>
<dbReference type="InterPro" id="IPR038425">
    <property type="entry name" value="GAT_sf"/>
</dbReference>
<feature type="region of interest" description="Disordered" evidence="1">
    <location>
        <begin position="196"/>
        <end position="224"/>
    </location>
</feature>
<feature type="region of interest" description="Disordered" evidence="1">
    <location>
        <begin position="1"/>
        <end position="36"/>
    </location>
</feature>
<dbReference type="OrthoDB" id="5393057at2759"/>
<dbReference type="Gene3D" id="1.25.40.90">
    <property type="match status" value="1"/>
</dbReference>
<proteinExistence type="predicted"/>
<feature type="region of interest" description="Disordered" evidence="1">
    <location>
        <begin position="527"/>
        <end position="583"/>
    </location>
</feature>
<feature type="compositionally biased region" description="Polar residues" evidence="1">
    <location>
        <begin position="343"/>
        <end position="355"/>
    </location>
</feature>
<dbReference type="AlphaFoldDB" id="A0A6A6C9P6"/>
<feature type="domain" description="GAT" evidence="2">
    <location>
        <begin position="222"/>
        <end position="311"/>
    </location>
</feature>
<dbReference type="PROSITE" id="PS50909">
    <property type="entry name" value="GAT"/>
    <property type="match status" value="1"/>
</dbReference>
<evidence type="ECO:0000313" key="4">
    <source>
        <dbReference type="Proteomes" id="UP000799537"/>
    </source>
</evidence>
<evidence type="ECO:0000256" key="1">
    <source>
        <dbReference type="SAM" id="MobiDB-lite"/>
    </source>
</evidence>
<dbReference type="EMBL" id="ML993615">
    <property type="protein sequence ID" value="KAF2162176.1"/>
    <property type="molecule type" value="Genomic_DNA"/>
</dbReference>
<feature type="compositionally biased region" description="Polar residues" evidence="1">
    <location>
        <begin position="196"/>
        <end position="205"/>
    </location>
</feature>
<feature type="region of interest" description="Disordered" evidence="1">
    <location>
        <begin position="314"/>
        <end position="515"/>
    </location>
</feature>
<name>A0A6A6C9P6_ZASCE</name>
<protein>
    <recommendedName>
        <fullName evidence="2">GAT domain-containing protein</fullName>
    </recommendedName>
</protein>
<dbReference type="InterPro" id="IPR008942">
    <property type="entry name" value="ENTH_VHS"/>
</dbReference>
<dbReference type="RefSeq" id="XP_033663065.1">
    <property type="nucleotide sequence ID" value="XM_033818267.1"/>
</dbReference>
<dbReference type="Proteomes" id="UP000799537">
    <property type="component" value="Unassembled WGS sequence"/>
</dbReference>
<organism evidence="3 4">
    <name type="scientific">Zasmidium cellare ATCC 36951</name>
    <dbReference type="NCBI Taxonomy" id="1080233"/>
    <lineage>
        <taxon>Eukaryota</taxon>
        <taxon>Fungi</taxon>
        <taxon>Dikarya</taxon>
        <taxon>Ascomycota</taxon>
        <taxon>Pezizomycotina</taxon>
        <taxon>Dothideomycetes</taxon>
        <taxon>Dothideomycetidae</taxon>
        <taxon>Mycosphaerellales</taxon>
        <taxon>Mycosphaerellaceae</taxon>
        <taxon>Zasmidium</taxon>
    </lineage>
</organism>
<feature type="compositionally biased region" description="Pro residues" evidence="1">
    <location>
        <begin position="427"/>
        <end position="436"/>
    </location>
</feature>
<reference evidence="3" key="1">
    <citation type="journal article" date="2020" name="Stud. Mycol.">
        <title>101 Dothideomycetes genomes: a test case for predicting lifestyles and emergence of pathogens.</title>
        <authorList>
            <person name="Haridas S."/>
            <person name="Albert R."/>
            <person name="Binder M."/>
            <person name="Bloem J."/>
            <person name="Labutti K."/>
            <person name="Salamov A."/>
            <person name="Andreopoulos B."/>
            <person name="Baker S."/>
            <person name="Barry K."/>
            <person name="Bills G."/>
            <person name="Bluhm B."/>
            <person name="Cannon C."/>
            <person name="Castanera R."/>
            <person name="Culley D."/>
            <person name="Daum C."/>
            <person name="Ezra D."/>
            <person name="Gonzalez J."/>
            <person name="Henrissat B."/>
            <person name="Kuo A."/>
            <person name="Liang C."/>
            <person name="Lipzen A."/>
            <person name="Lutzoni F."/>
            <person name="Magnuson J."/>
            <person name="Mondo S."/>
            <person name="Nolan M."/>
            <person name="Ohm R."/>
            <person name="Pangilinan J."/>
            <person name="Park H.-J."/>
            <person name="Ramirez L."/>
            <person name="Alfaro M."/>
            <person name="Sun H."/>
            <person name="Tritt A."/>
            <person name="Yoshinaga Y."/>
            <person name="Zwiers L.-H."/>
            <person name="Turgeon B."/>
            <person name="Goodwin S."/>
            <person name="Spatafora J."/>
            <person name="Crous P."/>
            <person name="Grigoriev I."/>
        </authorList>
    </citation>
    <scope>NUCLEOTIDE SEQUENCE</scope>
    <source>
        <strain evidence="3">ATCC 36951</strain>
    </source>
</reference>
<keyword evidence="4" id="KW-1185">Reference proteome</keyword>
<gene>
    <name evidence="3" type="ORF">M409DRAFT_69381</name>
</gene>
<dbReference type="Pfam" id="PF03127">
    <property type="entry name" value="GAT"/>
    <property type="match status" value="1"/>
</dbReference>
<dbReference type="GeneID" id="54571539"/>
<accession>A0A6A6C9P6</accession>
<sequence>MKRFQGLINRTKSLSTHGPRSQSNTQNFENAPADSPEANAGRAVRLFCESGSASNGGEEVLHLPVIVESAESSPSAAASAAYQIRKFLGKEYQNKPHVQYNAIMLVRILSDNPGPTFTRNFDKSFVAAVKDTLRSCKDASTQQILRETLDALEADKQYDQGLQGLLVMWRKEKGQNASLGHRSSVRMSQQPRDFSAFQQPGQEQQFGRGGGSGRRSGRTTLPTPAELASRVEEARNTAKILLQLVQSTRTEDVLNHELIREFSERCQGAQRSMQSYINCDDPAPDHDTMQTLIETNEQLSLALTRHQRAVLAARRAMGAAESPSQQAATENGYGAFAPPPATGAQNGNGNRSSYEGYQAPAGPPPGTINSFDQRPAQPHHQQSWAKPNNPFADPVEHTSNPAPLAIEPTNYGTGAGAFSHQPQHLPQQPPQIPPLPQSTTTQTFSIEPEPTFAPSPPRRQNTADLENAYSDSEGRVSPILHRTNPAAAPPSREGLVVSPESPHRPGPGPWHHSDITQSYVGRQSSAANGITMHGGQSDDNVQEIDGYSQVGRRDHGAGPGSMRSSEYDVSPVEVRTAQVGRRY</sequence>
<evidence type="ECO:0000259" key="2">
    <source>
        <dbReference type="PROSITE" id="PS50909"/>
    </source>
</evidence>
<dbReference type="Gene3D" id="1.20.58.160">
    <property type="match status" value="1"/>
</dbReference>
<dbReference type="GO" id="GO:0043130">
    <property type="term" value="F:ubiquitin binding"/>
    <property type="evidence" value="ECO:0007669"/>
    <property type="project" value="InterPro"/>
</dbReference>
<dbReference type="InterPro" id="IPR004152">
    <property type="entry name" value="GAT_dom"/>
</dbReference>
<evidence type="ECO:0000313" key="3">
    <source>
        <dbReference type="EMBL" id="KAF2162176.1"/>
    </source>
</evidence>
<dbReference type="GO" id="GO:0035091">
    <property type="term" value="F:phosphatidylinositol binding"/>
    <property type="evidence" value="ECO:0007669"/>
    <property type="project" value="InterPro"/>
</dbReference>
<feature type="compositionally biased region" description="Polar residues" evidence="1">
    <location>
        <begin position="8"/>
        <end position="29"/>
    </location>
</feature>